<evidence type="ECO:0000313" key="2">
    <source>
        <dbReference type="Proteomes" id="UP001589683"/>
    </source>
</evidence>
<sequence>MLTQFLIHSNIQIMLFVVWSSNDLMHSSGSTMSCFLKSLVLTFSFLSMFSTAWAGTNLIMVEEQGCLWCIRWNEEIAPIYPKTEEGAHAPLRRIDLHDPQPSDLTFKLPVRFTPTFILMDNGIEVGRIEGYPGEDFFWGLLGVLFQRIPIRGATTNIAG</sequence>
<dbReference type="SUPFAM" id="SSF52833">
    <property type="entry name" value="Thioredoxin-like"/>
    <property type="match status" value="1"/>
</dbReference>
<dbReference type="RefSeq" id="WP_377609283.1">
    <property type="nucleotide sequence ID" value="NZ_JBHMEA010000042.1"/>
</dbReference>
<evidence type="ECO:0008006" key="3">
    <source>
        <dbReference type="Google" id="ProtNLM"/>
    </source>
</evidence>
<comment type="caution">
    <text evidence="1">The sequence shown here is derived from an EMBL/GenBank/DDBJ whole genome shotgun (WGS) entry which is preliminary data.</text>
</comment>
<proteinExistence type="predicted"/>
<gene>
    <name evidence="1" type="ORF">ACFFUT_12610</name>
</gene>
<dbReference type="InterPro" id="IPR036249">
    <property type="entry name" value="Thioredoxin-like_sf"/>
</dbReference>
<dbReference type="Proteomes" id="UP001589683">
    <property type="component" value="Unassembled WGS sequence"/>
</dbReference>
<keyword evidence="2" id="KW-1185">Reference proteome</keyword>
<organism evidence="1 2">
    <name type="scientific">Pseudohalocynthiibacter aestuariivivens</name>
    <dbReference type="NCBI Taxonomy" id="1591409"/>
    <lineage>
        <taxon>Bacteria</taxon>
        <taxon>Pseudomonadati</taxon>
        <taxon>Pseudomonadota</taxon>
        <taxon>Alphaproteobacteria</taxon>
        <taxon>Rhodobacterales</taxon>
        <taxon>Paracoccaceae</taxon>
        <taxon>Pseudohalocynthiibacter</taxon>
    </lineage>
</organism>
<evidence type="ECO:0000313" key="1">
    <source>
        <dbReference type="EMBL" id="MFB9232629.1"/>
    </source>
</evidence>
<protein>
    <recommendedName>
        <fullName evidence="3">Thioredoxin family protein</fullName>
    </recommendedName>
</protein>
<name>A0ABV5JGX2_9RHOB</name>
<accession>A0ABV5JGX2</accession>
<dbReference type="EMBL" id="JBHMEA010000042">
    <property type="protein sequence ID" value="MFB9232629.1"/>
    <property type="molecule type" value="Genomic_DNA"/>
</dbReference>
<dbReference type="Gene3D" id="3.40.30.10">
    <property type="entry name" value="Glutaredoxin"/>
    <property type="match status" value="1"/>
</dbReference>
<reference evidence="1 2" key="1">
    <citation type="submission" date="2024-09" db="EMBL/GenBank/DDBJ databases">
        <authorList>
            <person name="Sun Q."/>
            <person name="Mori K."/>
        </authorList>
    </citation>
    <scope>NUCLEOTIDE SEQUENCE [LARGE SCALE GENOMIC DNA]</scope>
    <source>
        <strain evidence="1 2">CECT 8726</strain>
    </source>
</reference>